<proteinExistence type="predicted"/>
<dbReference type="STRING" id="5643.A0A060SJV4"/>
<dbReference type="OrthoDB" id="3199698at2759"/>
<protein>
    <submittedName>
        <fullName evidence="2">Uncharacterized protein</fullName>
    </submittedName>
</protein>
<evidence type="ECO:0000313" key="3">
    <source>
        <dbReference type="Proteomes" id="UP000029665"/>
    </source>
</evidence>
<accession>A0A060SJV4</accession>
<feature type="compositionally biased region" description="Basic and acidic residues" evidence="1">
    <location>
        <begin position="82"/>
        <end position="93"/>
    </location>
</feature>
<keyword evidence="3" id="KW-1185">Reference proteome</keyword>
<evidence type="ECO:0000256" key="1">
    <source>
        <dbReference type="SAM" id="MobiDB-lite"/>
    </source>
</evidence>
<gene>
    <name evidence="2" type="ORF">BN946_scf184985.g133</name>
</gene>
<sequence>MRLFSDRSGLTRHVNAAHLRLLRQAPVNDPSTSSLHDDLPIEEHEPLVQEEVADVPGSPKVAADAPAPDTGHADVNNVQRTEHHPHIDGRPWNKDGNILPAGSPPTPAPPRAQDDYYPFDSRLQYETGKFLYRRTEMAGTNIDNLMDLWACSLPEGQDPPFANHEHLYATLDAIPLGDVTWEGFSVTYNGPIPNGVMPSWMIRIWPILTLLTIFTGDPGAIMVQMESGSILT</sequence>
<dbReference type="AlphaFoldDB" id="A0A060SJV4"/>
<name>A0A060SJV4_PYCCI</name>
<evidence type="ECO:0000313" key="2">
    <source>
        <dbReference type="EMBL" id="CDO72713.1"/>
    </source>
</evidence>
<dbReference type="EMBL" id="CCBP010000115">
    <property type="protein sequence ID" value="CDO72713.1"/>
    <property type="molecule type" value="Genomic_DNA"/>
</dbReference>
<feature type="region of interest" description="Disordered" evidence="1">
    <location>
        <begin position="82"/>
        <end position="111"/>
    </location>
</feature>
<dbReference type="OMA" id="CGHIEIC"/>
<dbReference type="Proteomes" id="UP000029665">
    <property type="component" value="Unassembled WGS sequence"/>
</dbReference>
<organism evidence="2 3">
    <name type="scientific">Pycnoporus cinnabarinus</name>
    <name type="common">Cinnabar-red polypore</name>
    <name type="synonym">Trametes cinnabarina</name>
    <dbReference type="NCBI Taxonomy" id="5643"/>
    <lineage>
        <taxon>Eukaryota</taxon>
        <taxon>Fungi</taxon>
        <taxon>Dikarya</taxon>
        <taxon>Basidiomycota</taxon>
        <taxon>Agaricomycotina</taxon>
        <taxon>Agaricomycetes</taxon>
        <taxon>Polyporales</taxon>
        <taxon>Polyporaceae</taxon>
        <taxon>Trametes</taxon>
    </lineage>
</organism>
<dbReference type="HOGENOM" id="CLU_006344_7_1_1"/>
<reference evidence="2" key="1">
    <citation type="submission" date="2014-01" db="EMBL/GenBank/DDBJ databases">
        <title>The genome of the white-rot fungus Pycnoporus cinnabarinus: a basidiomycete model with a versatile arsenal for lignocellulosic biomass breakdown.</title>
        <authorList>
            <person name="Levasseur A."/>
            <person name="Lomascolo A."/>
            <person name="Ruiz-Duenas F.J."/>
            <person name="Uzan E."/>
            <person name="Piumi F."/>
            <person name="Kues U."/>
            <person name="Ram A.F.J."/>
            <person name="Murat C."/>
            <person name="Haon M."/>
            <person name="Benoit I."/>
            <person name="Arfi Y."/>
            <person name="Chevret D."/>
            <person name="Drula E."/>
            <person name="Kwon M.J."/>
            <person name="Gouret P."/>
            <person name="Lesage-Meessen L."/>
            <person name="Lombard V."/>
            <person name="Mariette J."/>
            <person name="Noirot C."/>
            <person name="Park J."/>
            <person name="Patyshakuliyeva A."/>
            <person name="Wieneger R.A.B."/>
            <person name="Wosten H.A.B."/>
            <person name="Martin F."/>
            <person name="Coutinho P.M."/>
            <person name="de Vries R."/>
            <person name="Martinez A.T."/>
            <person name="Klopp C."/>
            <person name="Pontarotti P."/>
            <person name="Henrissat B."/>
            <person name="Record E."/>
        </authorList>
    </citation>
    <scope>NUCLEOTIDE SEQUENCE [LARGE SCALE GENOMIC DNA]</scope>
    <source>
        <strain evidence="2">BRFM137</strain>
    </source>
</reference>
<comment type="caution">
    <text evidence="2">The sequence shown here is derived from an EMBL/GenBank/DDBJ whole genome shotgun (WGS) entry which is preliminary data.</text>
</comment>